<keyword evidence="4" id="KW-1185">Reference proteome</keyword>
<dbReference type="CDD" id="cd17557">
    <property type="entry name" value="REC_Rcp-like"/>
    <property type="match status" value="1"/>
</dbReference>
<accession>A0AAX1N5Y0</accession>
<dbReference type="SMART" id="SM00448">
    <property type="entry name" value="REC"/>
    <property type="match status" value="1"/>
</dbReference>
<evidence type="ECO:0000256" key="1">
    <source>
        <dbReference type="PROSITE-ProRule" id="PRU00169"/>
    </source>
</evidence>
<dbReference type="InterPro" id="IPR052893">
    <property type="entry name" value="TCS_response_regulator"/>
</dbReference>
<dbReference type="Proteomes" id="UP000678679">
    <property type="component" value="Chromosome 1"/>
</dbReference>
<name>A0AAX1N5Y0_9BACT</name>
<organism evidence="3 4">
    <name type="scientific">Flammeovirga yaeyamensis</name>
    <dbReference type="NCBI Taxonomy" id="367791"/>
    <lineage>
        <taxon>Bacteria</taxon>
        <taxon>Pseudomonadati</taxon>
        <taxon>Bacteroidota</taxon>
        <taxon>Cytophagia</taxon>
        <taxon>Cytophagales</taxon>
        <taxon>Flammeovirgaceae</taxon>
        <taxon>Flammeovirga</taxon>
    </lineage>
</organism>
<evidence type="ECO:0000313" key="3">
    <source>
        <dbReference type="EMBL" id="QWG02854.1"/>
    </source>
</evidence>
<evidence type="ECO:0000313" key="4">
    <source>
        <dbReference type="Proteomes" id="UP000678679"/>
    </source>
</evidence>
<keyword evidence="1" id="KW-0597">Phosphoprotein</keyword>
<proteinExistence type="predicted"/>
<dbReference type="SUPFAM" id="SSF52172">
    <property type="entry name" value="CheY-like"/>
    <property type="match status" value="1"/>
</dbReference>
<dbReference type="PANTHER" id="PTHR44520:SF2">
    <property type="entry name" value="RESPONSE REGULATOR RCP1"/>
    <property type="match status" value="1"/>
</dbReference>
<dbReference type="InterPro" id="IPR011006">
    <property type="entry name" value="CheY-like_superfamily"/>
</dbReference>
<reference evidence="3 4" key="1">
    <citation type="submission" date="2021-05" db="EMBL/GenBank/DDBJ databases">
        <title>Comparative genomic studies on the polysaccharide-degrading batcterial strains of the Flammeovirga genus.</title>
        <authorList>
            <person name="Zewei F."/>
            <person name="Zheng Z."/>
            <person name="Yu L."/>
            <person name="Ruyue G."/>
            <person name="Yanhong M."/>
            <person name="Yuanyuan C."/>
            <person name="Jingyan G."/>
            <person name="Wenjun H."/>
        </authorList>
    </citation>
    <scope>NUCLEOTIDE SEQUENCE [LARGE SCALE GENOMIC DNA]</scope>
    <source>
        <strain evidence="3 4">NBRC:100898</strain>
    </source>
</reference>
<dbReference type="Pfam" id="PF00072">
    <property type="entry name" value="Response_reg"/>
    <property type="match status" value="1"/>
</dbReference>
<evidence type="ECO:0000259" key="2">
    <source>
        <dbReference type="PROSITE" id="PS50110"/>
    </source>
</evidence>
<dbReference type="InterPro" id="IPR001789">
    <property type="entry name" value="Sig_transdc_resp-reg_receiver"/>
</dbReference>
<dbReference type="PROSITE" id="PS50110">
    <property type="entry name" value="RESPONSE_REGULATORY"/>
    <property type="match status" value="1"/>
</dbReference>
<dbReference type="GO" id="GO:0000160">
    <property type="term" value="P:phosphorelay signal transduction system"/>
    <property type="evidence" value="ECO:0007669"/>
    <property type="project" value="InterPro"/>
</dbReference>
<feature type="modified residue" description="4-aspartylphosphate" evidence="1">
    <location>
        <position position="70"/>
    </location>
</feature>
<protein>
    <submittedName>
        <fullName evidence="3">Response regulator</fullName>
    </submittedName>
</protein>
<feature type="domain" description="Response regulatory" evidence="2">
    <location>
        <begin position="9"/>
        <end position="137"/>
    </location>
</feature>
<dbReference type="AlphaFoldDB" id="A0AAX1N5Y0"/>
<dbReference type="KEGG" id="fya:KMW28_04550"/>
<dbReference type="EMBL" id="CP076132">
    <property type="protein sequence ID" value="QWG02854.1"/>
    <property type="molecule type" value="Genomic_DNA"/>
</dbReference>
<dbReference type="PANTHER" id="PTHR44520">
    <property type="entry name" value="RESPONSE REGULATOR RCP1-RELATED"/>
    <property type="match status" value="1"/>
</dbReference>
<gene>
    <name evidence="3" type="ORF">KMW28_04550</name>
</gene>
<dbReference type="RefSeq" id="WP_169664342.1">
    <property type="nucleotide sequence ID" value="NZ_CP076132.1"/>
</dbReference>
<sequence length="149" mass="17320">MNNYLTPMNIICAEDDPDDRMMTQEAFDECELKGDLTFVENGEELMSYLNRNKQFQELENQCLPDLILLDLNMPKKDGKDCISEIKKDPTLKKIPIVVLTTSNDEDDILKTYNLGVSSYITKPVQFDAMVDIFKTIHQYWFNTVRLPKN</sequence>
<dbReference type="Gene3D" id="3.40.50.2300">
    <property type="match status" value="1"/>
</dbReference>